<comment type="similarity">
    <text evidence="1 7">Belongs to the nitroreductase family.</text>
</comment>
<dbReference type="EC" id="1.-.-.-" evidence="7"/>
<evidence type="ECO:0000256" key="3">
    <source>
        <dbReference type="ARBA" id="ARBA00022643"/>
    </source>
</evidence>
<feature type="binding site" evidence="8">
    <location>
        <position position="38"/>
    </location>
    <ligand>
        <name>FMN</name>
        <dbReference type="ChEBI" id="CHEBI:58210"/>
        <note>ligand shared between dimeric partners</note>
    </ligand>
</feature>
<feature type="binding site" evidence="8">
    <location>
        <position position="42"/>
    </location>
    <ligand>
        <name>FMN</name>
        <dbReference type="ChEBI" id="CHEBI:58210"/>
        <note>ligand shared between dimeric partners</note>
    </ligand>
</feature>
<dbReference type="PIRSF" id="PIRSF000232">
    <property type="entry name" value="YdjA"/>
    <property type="match status" value="1"/>
</dbReference>
<dbReference type="InterPro" id="IPR000415">
    <property type="entry name" value="Nitroreductase-like"/>
</dbReference>
<evidence type="ECO:0000313" key="10">
    <source>
        <dbReference type="EMBL" id="KHJ54545.1"/>
    </source>
</evidence>
<dbReference type="PANTHER" id="PTHR43821:SF1">
    <property type="entry name" value="NAD(P)H NITROREDUCTASE YDJA-RELATED"/>
    <property type="match status" value="1"/>
</dbReference>
<keyword evidence="5 7" id="KW-0560">Oxidoreductase</keyword>
<evidence type="ECO:0000256" key="8">
    <source>
        <dbReference type="PIRSR" id="PIRSR000232-1"/>
    </source>
</evidence>
<feature type="domain" description="Nitroreductase" evidence="9">
    <location>
        <begin position="10"/>
        <end position="166"/>
    </location>
</feature>
<evidence type="ECO:0000256" key="4">
    <source>
        <dbReference type="ARBA" id="ARBA00022857"/>
    </source>
</evidence>
<dbReference type="PANTHER" id="PTHR43821">
    <property type="entry name" value="NAD(P)H NITROREDUCTASE YDJA-RELATED"/>
    <property type="match status" value="1"/>
</dbReference>
<keyword evidence="6 7" id="KW-0520">NAD</keyword>
<sequence>MTELKHHLATRRSISIPDIKAPAPEGEELDQILRLAVRVPDHGKLAPWRLILIRGDAAATLGKAMADIAESNEGPLSEARRAFELDRFTRAPLVVVVVSRAAPHFKIPEWEQVLSAGALTMNVIHAMGAHGYAATWLTEWPAYDDRAKAALGVSPDEKIAGFLYVGTPADERSERPRPELSEIVTLAKG</sequence>
<dbReference type="RefSeq" id="WP_039194215.1">
    <property type="nucleotide sequence ID" value="NZ_JAQRFV010000002.1"/>
</dbReference>
<name>A0A0B1Q6S6_9HYPH</name>
<dbReference type="EMBL" id="JRFJ01000003">
    <property type="protein sequence ID" value="KHJ54545.1"/>
    <property type="molecule type" value="Genomic_DNA"/>
</dbReference>
<evidence type="ECO:0000256" key="5">
    <source>
        <dbReference type="ARBA" id="ARBA00023002"/>
    </source>
</evidence>
<accession>A0A0B1Q6S6</accession>
<dbReference type="InterPro" id="IPR052530">
    <property type="entry name" value="NAD(P)H_nitroreductase"/>
</dbReference>
<keyword evidence="2 7" id="KW-0285">Flavoprotein</keyword>
<dbReference type="Pfam" id="PF00881">
    <property type="entry name" value="Nitroreductase"/>
    <property type="match status" value="1"/>
</dbReference>
<evidence type="ECO:0000256" key="2">
    <source>
        <dbReference type="ARBA" id="ARBA00022630"/>
    </source>
</evidence>
<protein>
    <recommendedName>
        <fullName evidence="7">Putative NAD(P)H nitroreductase</fullName>
        <ecNumber evidence="7">1.-.-.-</ecNumber>
    </recommendedName>
</protein>
<reference evidence="10 11" key="1">
    <citation type="submission" date="2014-09" db="EMBL/GenBank/DDBJ databases">
        <title>Isolation and characterization of Aurantimonas altamirensis ON-56566 from clinical sample following a dog bite.</title>
        <authorList>
            <person name="Eshaghi A."/>
            <person name="Li A."/>
            <person name="Shahinas D."/>
            <person name="Bahn P."/>
            <person name="Kus J.V."/>
            <person name="Patel S.N."/>
        </authorList>
    </citation>
    <scope>NUCLEOTIDE SEQUENCE [LARGE SCALE GENOMIC DNA]</scope>
    <source>
        <strain evidence="10 11">ON-56566</strain>
    </source>
</reference>
<dbReference type="AlphaFoldDB" id="A0A0B1Q6S6"/>
<evidence type="ECO:0000256" key="6">
    <source>
        <dbReference type="ARBA" id="ARBA00023027"/>
    </source>
</evidence>
<feature type="binding site" description="in other chain" evidence="8">
    <location>
        <begin position="136"/>
        <end position="138"/>
    </location>
    <ligand>
        <name>FMN</name>
        <dbReference type="ChEBI" id="CHEBI:58210"/>
        <note>ligand shared between dimeric partners</note>
    </ligand>
</feature>
<feature type="binding site" description="in other chain" evidence="8">
    <location>
        <begin position="11"/>
        <end position="13"/>
    </location>
    <ligand>
        <name>FMN</name>
        <dbReference type="ChEBI" id="CHEBI:58210"/>
        <note>ligand shared between dimeric partners</note>
    </ligand>
</feature>
<evidence type="ECO:0000256" key="7">
    <source>
        <dbReference type="PIRNR" id="PIRNR000232"/>
    </source>
</evidence>
<dbReference type="STRING" id="370622.LA66_11500"/>
<gene>
    <name evidence="10" type="ORF">LA66_11500</name>
</gene>
<evidence type="ECO:0000259" key="9">
    <source>
        <dbReference type="Pfam" id="PF00881"/>
    </source>
</evidence>
<dbReference type="OrthoDB" id="9804207at2"/>
<dbReference type="SUPFAM" id="SSF55469">
    <property type="entry name" value="FMN-dependent nitroreductase-like"/>
    <property type="match status" value="1"/>
</dbReference>
<dbReference type="Proteomes" id="UP000030826">
    <property type="component" value="Unassembled WGS sequence"/>
</dbReference>
<dbReference type="InterPro" id="IPR029479">
    <property type="entry name" value="Nitroreductase"/>
</dbReference>
<keyword evidence="3 7" id="KW-0288">FMN</keyword>
<dbReference type="InterPro" id="IPR026021">
    <property type="entry name" value="YdjA-like"/>
</dbReference>
<proteinExistence type="inferred from homology"/>
<comment type="caution">
    <text evidence="10">The sequence shown here is derived from an EMBL/GenBank/DDBJ whole genome shotgun (WGS) entry which is preliminary data.</text>
</comment>
<organism evidence="10 11">
    <name type="scientific">Aureimonas altamirensis</name>
    <dbReference type="NCBI Taxonomy" id="370622"/>
    <lineage>
        <taxon>Bacteria</taxon>
        <taxon>Pseudomonadati</taxon>
        <taxon>Pseudomonadota</taxon>
        <taxon>Alphaproteobacteria</taxon>
        <taxon>Hyphomicrobiales</taxon>
        <taxon>Aurantimonadaceae</taxon>
        <taxon>Aureimonas</taxon>
    </lineage>
</organism>
<keyword evidence="4 7" id="KW-0521">NADP</keyword>
<dbReference type="Gene3D" id="3.40.109.10">
    <property type="entry name" value="NADH Oxidase"/>
    <property type="match status" value="1"/>
</dbReference>
<evidence type="ECO:0000313" key="11">
    <source>
        <dbReference type="Proteomes" id="UP000030826"/>
    </source>
</evidence>
<dbReference type="GO" id="GO:0016491">
    <property type="term" value="F:oxidoreductase activity"/>
    <property type="evidence" value="ECO:0007669"/>
    <property type="project" value="UniProtKB-UniRule"/>
</dbReference>
<comment type="cofactor">
    <cofactor evidence="8">
        <name>FMN</name>
        <dbReference type="ChEBI" id="CHEBI:58210"/>
    </cofactor>
    <text evidence="8">Binds 1 FMN per subunit.</text>
</comment>
<dbReference type="CDD" id="cd02135">
    <property type="entry name" value="YdjA-like"/>
    <property type="match status" value="1"/>
</dbReference>
<evidence type="ECO:0000256" key="1">
    <source>
        <dbReference type="ARBA" id="ARBA00007118"/>
    </source>
</evidence>